<proteinExistence type="inferred from homology"/>
<keyword evidence="7 15" id="KW-0548">Nucleotidyltransferase</keyword>
<evidence type="ECO:0000256" key="8">
    <source>
        <dbReference type="ARBA" id="ARBA00022741"/>
    </source>
</evidence>
<dbReference type="FunFam" id="2.40.30.30:FF:000003">
    <property type="entry name" value="Riboflavin biosynthesis protein"/>
    <property type="match status" value="1"/>
</dbReference>
<dbReference type="PANTHER" id="PTHR22749">
    <property type="entry name" value="RIBOFLAVIN KINASE/FMN ADENYLYLTRANSFERASE"/>
    <property type="match status" value="1"/>
</dbReference>
<dbReference type="GO" id="GO:0006747">
    <property type="term" value="P:FAD biosynthetic process"/>
    <property type="evidence" value="ECO:0007669"/>
    <property type="project" value="UniProtKB-UniRule"/>
</dbReference>
<evidence type="ECO:0000256" key="11">
    <source>
        <dbReference type="ARBA" id="ARBA00022840"/>
    </source>
</evidence>
<dbReference type="SUPFAM" id="SSF52374">
    <property type="entry name" value="Nucleotidylyl transferase"/>
    <property type="match status" value="1"/>
</dbReference>
<dbReference type="UniPathway" id="UPA00276">
    <property type="reaction ID" value="UER00406"/>
</dbReference>
<evidence type="ECO:0000256" key="1">
    <source>
        <dbReference type="ARBA" id="ARBA00002121"/>
    </source>
</evidence>
<gene>
    <name evidence="17" type="ORF">SAMN04488530_11067</name>
</gene>
<comment type="catalytic activity">
    <reaction evidence="13 15">
        <text>riboflavin + ATP = FMN + ADP + H(+)</text>
        <dbReference type="Rhea" id="RHEA:14357"/>
        <dbReference type="ChEBI" id="CHEBI:15378"/>
        <dbReference type="ChEBI" id="CHEBI:30616"/>
        <dbReference type="ChEBI" id="CHEBI:57986"/>
        <dbReference type="ChEBI" id="CHEBI:58210"/>
        <dbReference type="ChEBI" id="CHEBI:456216"/>
        <dbReference type="EC" id="2.7.1.26"/>
    </reaction>
</comment>
<evidence type="ECO:0000256" key="5">
    <source>
        <dbReference type="ARBA" id="ARBA00022643"/>
    </source>
</evidence>
<dbReference type="PANTHER" id="PTHR22749:SF6">
    <property type="entry name" value="RIBOFLAVIN KINASE"/>
    <property type="match status" value="1"/>
</dbReference>
<dbReference type="InterPro" id="IPR002606">
    <property type="entry name" value="Riboflavin_kinase_bac"/>
</dbReference>
<dbReference type="InterPro" id="IPR014729">
    <property type="entry name" value="Rossmann-like_a/b/a_fold"/>
</dbReference>
<keyword evidence="8 15" id="KW-0547">Nucleotide-binding</keyword>
<dbReference type="Gene3D" id="2.40.30.30">
    <property type="entry name" value="Riboflavin kinase-like"/>
    <property type="match status" value="1"/>
</dbReference>
<dbReference type="NCBIfam" id="NF004160">
    <property type="entry name" value="PRK05627.1-3"/>
    <property type="match status" value="1"/>
</dbReference>
<evidence type="ECO:0000256" key="7">
    <source>
        <dbReference type="ARBA" id="ARBA00022695"/>
    </source>
</evidence>
<sequence>MDIIKSIDEINNTDRSVLTIGKFDGVHKGHQVLIKKTVEYAKENNMKSVVFTFKNHPANYFHPNHIKDILTNEEKINMFSDLGIDMVVIVPFDEKMTKISANDFVKSILMDRLNAEKIIIGHDFSFARNKEGNPEVLKTLSKKYNFEVEVVEPIKINDIRVSSSYIRKLILDGDLYKVRTYLGYNYKILGKVIYSKQLGRKLGFPTANLEVKPDILIPKKGIYATKVYIDDEVYFGATNIGYNPTVKGTKLSIETHILQFNRDIYGKYIQLEFLERLRDEKKFSSIEELKNQLEFDTNYIYKNYVCKNDSYVIK</sequence>
<dbReference type="EMBL" id="FQWX01000010">
    <property type="protein sequence ID" value="SHG89067.1"/>
    <property type="molecule type" value="Genomic_DNA"/>
</dbReference>
<dbReference type="GO" id="GO:0009398">
    <property type="term" value="P:FMN biosynthetic process"/>
    <property type="evidence" value="ECO:0007669"/>
    <property type="project" value="UniProtKB-UniRule"/>
</dbReference>
<comment type="function">
    <text evidence="1">Catalyzes the phosphorylation of riboflavin to FMN followed by the adenylation of FMN to FAD.</text>
</comment>
<dbReference type="CDD" id="cd02064">
    <property type="entry name" value="FAD_synthetase_N"/>
    <property type="match status" value="1"/>
</dbReference>
<evidence type="ECO:0000313" key="17">
    <source>
        <dbReference type="EMBL" id="SHG89067.1"/>
    </source>
</evidence>
<dbReference type="NCBIfam" id="TIGR00083">
    <property type="entry name" value="ribF"/>
    <property type="match status" value="1"/>
</dbReference>
<evidence type="ECO:0000256" key="13">
    <source>
        <dbReference type="ARBA" id="ARBA00047880"/>
    </source>
</evidence>
<keyword evidence="5 15" id="KW-0288">FMN</keyword>
<dbReference type="Gene3D" id="3.40.50.620">
    <property type="entry name" value="HUPs"/>
    <property type="match status" value="1"/>
</dbReference>
<dbReference type="AlphaFoldDB" id="A0A1M5NHX5"/>
<dbReference type="STRING" id="1121321.SAMN04488530_11067"/>
<dbReference type="SUPFAM" id="SSF82114">
    <property type="entry name" value="Riboflavin kinase-like"/>
    <property type="match status" value="1"/>
</dbReference>
<comment type="catalytic activity">
    <reaction evidence="14 15">
        <text>FMN + ATP + H(+) = FAD + diphosphate</text>
        <dbReference type="Rhea" id="RHEA:17237"/>
        <dbReference type="ChEBI" id="CHEBI:15378"/>
        <dbReference type="ChEBI" id="CHEBI:30616"/>
        <dbReference type="ChEBI" id="CHEBI:33019"/>
        <dbReference type="ChEBI" id="CHEBI:57692"/>
        <dbReference type="ChEBI" id="CHEBI:58210"/>
        <dbReference type="EC" id="2.7.7.2"/>
    </reaction>
</comment>
<dbReference type="EC" id="2.7.1.26" evidence="15"/>
<keyword evidence="10 15" id="KW-0274">FAD</keyword>
<evidence type="ECO:0000313" key="18">
    <source>
        <dbReference type="Proteomes" id="UP000243255"/>
    </source>
</evidence>
<comment type="pathway">
    <text evidence="3 15">Cofactor biosynthesis; FMN biosynthesis; FMN from riboflavin (ATP route): step 1/1.</text>
</comment>
<dbReference type="GO" id="GO:0009231">
    <property type="term" value="P:riboflavin biosynthetic process"/>
    <property type="evidence" value="ECO:0007669"/>
    <property type="project" value="InterPro"/>
</dbReference>
<accession>A0A1M5NHX5</accession>
<evidence type="ECO:0000256" key="15">
    <source>
        <dbReference type="PIRNR" id="PIRNR004491"/>
    </source>
</evidence>
<evidence type="ECO:0000256" key="4">
    <source>
        <dbReference type="ARBA" id="ARBA00022630"/>
    </source>
</evidence>
<keyword evidence="9 15" id="KW-0418">Kinase</keyword>
<dbReference type="InterPro" id="IPR015865">
    <property type="entry name" value="Riboflavin_kinase_bac/euk"/>
</dbReference>
<dbReference type="EC" id="2.7.7.2" evidence="15"/>
<evidence type="ECO:0000256" key="2">
    <source>
        <dbReference type="ARBA" id="ARBA00004726"/>
    </source>
</evidence>
<comment type="pathway">
    <text evidence="2 15">Cofactor biosynthesis; FAD biosynthesis; FAD from FMN: step 1/1.</text>
</comment>
<dbReference type="NCBIfam" id="NF004162">
    <property type="entry name" value="PRK05627.1-5"/>
    <property type="match status" value="1"/>
</dbReference>
<keyword evidence="12" id="KW-0511">Multifunctional enzyme</keyword>
<dbReference type="InterPro" id="IPR023468">
    <property type="entry name" value="Riboflavin_kinase"/>
</dbReference>
<dbReference type="GO" id="GO:0003919">
    <property type="term" value="F:FMN adenylyltransferase activity"/>
    <property type="evidence" value="ECO:0007669"/>
    <property type="project" value="UniProtKB-UniRule"/>
</dbReference>
<evidence type="ECO:0000256" key="14">
    <source>
        <dbReference type="ARBA" id="ARBA00049494"/>
    </source>
</evidence>
<evidence type="ECO:0000256" key="3">
    <source>
        <dbReference type="ARBA" id="ARBA00005201"/>
    </source>
</evidence>
<dbReference type="Proteomes" id="UP000243255">
    <property type="component" value="Unassembled WGS sequence"/>
</dbReference>
<dbReference type="GO" id="GO:0008531">
    <property type="term" value="F:riboflavin kinase activity"/>
    <property type="evidence" value="ECO:0007669"/>
    <property type="project" value="UniProtKB-UniRule"/>
</dbReference>
<dbReference type="InterPro" id="IPR023465">
    <property type="entry name" value="Riboflavin_kinase_dom_sf"/>
</dbReference>
<keyword evidence="4 15" id="KW-0285">Flavoprotein</keyword>
<evidence type="ECO:0000256" key="9">
    <source>
        <dbReference type="ARBA" id="ARBA00022777"/>
    </source>
</evidence>
<dbReference type="GO" id="GO:0005524">
    <property type="term" value="F:ATP binding"/>
    <property type="evidence" value="ECO:0007669"/>
    <property type="project" value="UniProtKB-UniRule"/>
</dbReference>
<evidence type="ECO:0000256" key="12">
    <source>
        <dbReference type="ARBA" id="ARBA00023268"/>
    </source>
</evidence>
<dbReference type="UniPathway" id="UPA00277">
    <property type="reaction ID" value="UER00407"/>
</dbReference>
<dbReference type="RefSeq" id="WP_073125419.1">
    <property type="nucleotide sequence ID" value="NZ_BAABCH010000101.1"/>
</dbReference>
<feature type="domain" description="Riboflavin kinase" evidence="16">
    <location>
        <begin position="181"/>
        <end position="305"/>
    </location>
</feature>
<keyword evidence="18" id="KW-1185">Reference proteome</keyword>
<dbReference type="PIRSF" id="PIRSF004491">
    <property type="entry name" value="FAD_Synth"/>
    <property type="match status" value="1"/>
</dbReference>
<keyword evidence="11 15" id="KW-0067">ATP-binding</keyword>
<evidence type="ECO:0000259" key="16">
    <source>
        <dbReference type="SMART" id="SM00904"/>
    </source>
</evidence>
<protein>
    <recommendedName>
        <fullName evidence="15">Riboflavin biosynthesis protein</fullName>
    </recommendedName>
    <domain>
        <recommendedName>
            <fullName evidence="15">Riboflavin kinase</fullName>
            <ecNumber evidence="15">2.7.1.26</ecNumber>
        </recommendedName>
        <alternativeName>
            <fullName evidence="15">Flavokinase</fullName>
        </alternativeName>
    </domain>
    <domain>
        <recommendedName>
            <fullName evidence="15">FMN adenylyltransferase</fullName>
            <ecNumber evidence="15">2.7.7.2</ecNumber>
        </recommendedName>
        <alternativeName>
            <fullName evidence="15">FAD pyrophosphorylase</fullName>
        </alternativeName>
        <alternativeName>
            <fullName evidence="15">FAD synthase</fullName>
        </alternativeName>
    </domain>
</protein>
<reference evidence="18" key="1">
    <citation type="submission" date="2016-11" db="EMBL/GenBank/DDBJ databases">
        <authorList>
            <person name="Varghese N."/>
            <person name="Submissions S."/>
        </authorList>
    </citation>
    <scope>NUCLEOTIDE SEQUENCE [LARGE SCALE GENOMIC DNA]</scope>
    <source>
        <strain evidence="18">DSM 2635</strain>
    </source>
</reference>
<dbReference type="Pfam" id="PF01687">
    <property type="entry name" value="Flavokinase"/>
    <property type="match status" value="1"/>
</dbReference>
<dbReference type="InterPro" id="IPR015864">
    <property type="entry name" value="FAD_synthase"/>
</dbReference>
<dbReference type="OrthoDB" id="9803667at2"/>
<dbReference type="Pfam" id="PF06574">
    <property type="entry name" value="FAD_syn"/>
    <property type="match status" value="1"/>
</dbReference>
<organism evidence="17 18">
    <name type="scientific">Asaccharospora irregularis DSM 2635</name>
    <dbReference type="NCBI Taxonomy" id="1121321"/>
    <lineage>
        <taxon>Bacteria</taxon>
        <taxon>Bacillati</taxon>
        <taxon>Bacillota</taxon>
        <taxon>Clostridia</taxon>
        <taxon>Peptostreptococcales</taxon>
        <taxon>Peptostreptococcaceae</taxon>
        <taxon>Asaccharospora</taxon>
    </lineage>
</organism>
<dbReference type="SMART" id="SM00904">
    <property type="entry name" value="Flavokinase"/>
    <property type="match status" value="1"/>
</dbReference>
<keyword evidence="6 15" id="KW-0808">Transferase</keyword>
<evidence type="ECO:0000256" key="6">
    <source>
        <dbReference type="ARBA" id="ARBA00022679"/>
    </source>
</evidence>
<dbReference type="FunFam" id="3.40.50.620:FF:000021">
    <property type="entry name" value="Riboflavin biosynthesis protein"/>
    <property type="match status" value="1"/>
</dbReference>
<name>A0A1M5NHX5_9FIRM</name>
<comment type="similarity">
    <text evidence="15">Belongs to the ribF family.</text>
</comment>
<evidence type="ECO:0000256" key="10">
    <source>
        <dbReference type="ARBA" id="ARBA00022827"/>
    </source>
</evidence>